<evidence type="ECO:0000313" key="3">
    <source>
        <dbReference type="Proteomes" id="UP000799772"/>
    </source>
</evidence>
<proteinExistence type="predicted"/>
<name>A0A9P4M340_9PEZI</name>
<feature type="region of interest" description="Disordered" evidence="1">
    <location>
        <begin position="157"/>
        <end position="213"/>
    </location>
</feature>
<reference evidence="2" key="1">
    <citation type="journal article" date="2020" name="Stud. Mycol.">
        <title>101 Dothideomycetes genomes: a test case for predicting lifestyles and emergence of pathogens.</title>
        <authorList>
            <person name="Haridas S."/>
            <person name="Albert R."/>
            <person name="Binder M."/>
            <person name="Bloem J."/>
            <person name="Labutti K."/>
            <person name="Salamov A."/>
            <person name="Andreopoulos B."/>
            <person name="Baker S."/>
            <person name="Barry K."/>
            <person name="Bills G."/>
            <person name="Bluhm B."/>
            <person name="Cannon C."/>
            <person name="Castanera R."/>
            <person name="Culley D."/>
            <person name="Daum C."/>
            <person name="Ezra D."/>
            <person name="Gonzalez J."/>
            <person name="Henrissat B."/>
            <person name="Kuo A."/>
            <person name="Liang C."/>
            <person name="Lipzen A."/>
            <person name="Lutzoni F."/>
            <person name="Magnuson J."/>
            <person name="Mondo S."/>
            <person name="Nolan M."/>
            <person name="Ohm R."/>
            <person name="Pangilinan J."/>
            <person name="Park H.-J."/>
            <person name="Ramirez L."/>
            <person name="Alfaro M."/>
            <person name="Sun H."/>
            <person name="Tritt A."/>
            <person name="Yoshinaga Y."/>
            <person name="Zwiers L.-H."/>
            <person name="Turgeon B."/>
            <person name="Goodwin S."/>
            <person name="Spatafora J."/>
            <person name="Crous P."/>
            <person name="Grigoriev I."/>
        </authorList>
    </citation>
    <scope>NUCLEOTIDE SEQUENCE</scope>
    <source>
        <strain evidence="2">CBS 133067</strain>
    </source>
</reference>
<dbReference type="AlphaFoldDB" id="A0A9P4M340"/>
<evidence type="ECO:0000313" key="2">
    <source>
        <dbReference type="EMBL" id="KAF2092907.1"/>
    </source>
</evidence>
<protein>
    <submittedName>
        <fullName evidence="2">Uncharacterized protein</fullName>
    </submittedName>
</protein>
<gene>
    <name evidence="2" type="ORF">NA57DRAFT_62009</name>
</gene>
<sequence length="213" mass="23208">MALRARVEGGEAEKCAVGAYSPAKMHRVGWYASCHSIERNWGVPPPVRSQLKLSRRSRREDWRSVGARVTVSGWRQSGRRELQHFKYGDGKLTAQGIVIAANADAPIPRITENLHGEGPWHRRGKLHILQLATITPNKSCSLNAAPALLTMLQTAIATPPPGRPAQESVKSSGDSSPASRRAPQPITSRLLSELGPGGQGLHHKRCRDWPACA</sequence>
<keyword evidence="3" id="KW-1185">Reference proteome</keyword>
<dbReference type="EMBL" id="ML978141">
    <property type="protein sequence ID" value="KAF2092907.1"/>
    <property type="molecule type" value="Genomic_DNA"/>
</dbReference>
<organism evidence="2 3">
    <name type="scientific">Rhizodiscina lignyota</name>
    <dbReference type="NCBI Taxonomy" id="1504668"/>
    <lineage>
        <taxon>Eukaryota</taxon>
        <taxon>Fungi</taxon>
        <taxon>Dikarya</taxon>
        <taxon>Ascomycota</taxon>
        <taxon>Pezizomycotina</taxon>
        <taxon>Dothideomycetes</taxon>
        <taxon>Pleosporomycetidae</taxon>
        <taxon>Aulographales</taxon>
        <taxon>Rhizodiscinaceae</taxon>
        <taxon>Rhizodiscina</taxon>
    </lineage>
</organism>
<comment type="caution">
    <text evidence="2">The sequence shown here is derived from an EMBL/GenBank/DDBJ whole genome shotgun (WGS) entry which is preliminary data.</text>
</comment>
<accession>A0A9P4M340</accession>
<dbReference type="Proteomes" id="UP000799772">
    <property type="component" value="Unassembled WGS sequence"/>
</dbReference>
<feature type="compositionally biased region" description="Polar residues" evidence="1">
    <location>
        <begin position="168"/>
        <end position="178"/>
    </location>
</feature>
<evidence type="ECO:0000256" key="1">
    <source>
        <dbReference type="SAM" id="MobiDB-lite"/>
    </source>
</evidence>